<proteinExistence type="predicted"/>
<dbReference type="EMBL" id="QDDR01000003">
    <property type="protein sequence ID" value="PVE48051.1"/>
    <property type="molecule type" value="Genomic_DNA"/>
</dbReference>
<feature type="region of interest" description="Disordered" evidence="1">
    <location>
        <begin position="39"/>
        <end position="74"/>
    </location>
</feature>
<evidence type="ECO:0000313" key="4">
    <source>
        <dbReference type="Proteomes" id="UP000244810"/>
    </source>
</evidence>
<dbReference type="AlphaFoldDB" id="A0A2T7UU01"/>
<evidence type="ECO:0000256" key="1">
    <source>
        <dbReference type="SAM" id="MobiDB-lite"/>
    </source>
</evidence>
<protein>
    <submittedName>
        <fullName evidence="3">DUF3035 domain-containing protein</fullName>
    </submittedName>
</protein>
<feature type="chain" id="PRO_5015704978" evidence="2">
    <location>
        <begin position="22"/>
        <end position="177"/>
    </location>
</feature>
<sequence length="177" mass="18824">MTLLRLCTLATIGALALGACSRNGDVPLLMNASARQDSPDEFSVLPTQPLQAPPDFSSLPTPTPGGSNLVDPDPRASVVAALGGRVSAERTGSVPAADAGLLAYAGRNGVTPDIRTTLAVEDEDVRRQGGGRILERMFNTNLYRRAYEEQILDPQAELQRWRARGVRTPAAPPPPQN</sequence>
<evidence type="ECO:0000256" key="2">
    <source>
        <dbReference type="SAM" id="SignalP"/>
    </source>
</evidence>
<dbReference type="Pfam" id="PF11233">
    <property type="entry name" value="DUF3035"/>
    <property type="match status" value="1"/>
</dbReference>
<organism evidence="3 4">
    <name type="scientific">Pararhodobacter aggregans</name>
    <dbReference type="NCBI Taxonomy" id="404875"/>
    <lineage>
        <taxon>Bacteria</taxon>
        <taxon>Pseudomonadati</taxon>
        <taxon>Pseudomonadota</taxon>
        <taxon>Alphaproteobacteria</taxon>
        <taxon>Rhodobacterales</taxon>
        <taxon>Paracoccaceae</taxon>
        <taxon>Pararhodobacter</taxon>
    </lineage>
</organism>
<feature type="signal peptide" evidence="2">
    <location>
        <begin position="1"/>
        <end position="21"/>
    </location>
</feature>
<keyword evidence="2" id="KW-0732">Signal</keyword>
<dbReference type="Proteomes" id="UP000244810">
    <property type="component" value="Unassembled WGS sequence"/>
</dbReference>
<dbReference type="InterPro" id="IPR021395">
    <property type="entry name" value="DUF3035"/>
</dbReference>
<dbReference type="PROSITE" id="PS51257">
    <property type="entry name" value="PROKAR_LIPOPROTEIN"/>
    <property type="match status" value="1"/>
</dbReference>
<dbReference type="OrthoDB" id="7876689at2"/>
<name>A0A2T7UU01_9RHOB</name>
<gene>
    <name evidence="3" type="ORF">DDE23_07890</name>
</gene>
<evidence type="ECO:0000313" key="3">
    <source>
        <dbReference type="EMBL" id="PVE48051.1"/>
    </source>
</evidence>
<comment type="caution">
    <text evidence="3">The sequence shown here is derived from an EMBL/GenBank/DDBJ whole genome shotgun (WGS) entry which is preliminary data.</text>
</comment>
<dbReference type="RefSeq" id="WP_107751425.1">
    <property type="nucleotide sequence ID" value="NZ_QBKF01000004.1"/>
</dbReference>
<keyword evidence="4" id="KW-1185">Reference proteome</keyword>
<reference evidence="3 4" key="1">
    <citation type="journal article" date="2011" name="Syst. Appl. Microbiol.">
        <title>Defluviimonas denitrificans gen. nov., sp. nov., and Pararhodobacter aggregans gen. nov., sp. nov., non-phototrophic Rhodobacteraceae from the biofilter of a marine aquaculture.</title>
        <authorList>
            <person name="Foesel B.U."/>
            <person name="Drake H.L."/>
            <person name="Schramm A."/>
        </authorList>
    </citation>
    <scope>NUCLEOTIDE SEQUENCE [LARGE SCALE GENOMIC DNA]</scope>
    <source>
        <strain evidence="3 4">D1-19</strain>
    </source>
</reference>
<accession>A0A2T7UU01</accession>